<organism evidence="1 2">
    <name type="scientific">Halobacillus locisalis</name>
    <dbReference type="NCBI Taxonomy" id="220753"/>
    <lineage>
        <taxon>Bacteria</taxon>
        <taxon>Bacillati</taxon>
        <taxon>Bacillota</taxon>
        <taxon>Bacilli</taxon>
        <taxon>Bacillales</taxon>
        <taxon>Bacillaceae</taxon>
        <taxon>Halobacillus</taxon>
    </lineage>
</organism>
<keyword evidence="2" id="KW-1185">Reference proteome</keyword>
<evidence type="ECO:0000313" key="2">
    <source>
        <dbReference type="Proteomes" id="UP000571017"/>
    </source>
</evidence>
<protein>
    <submittedName>
        <fullName evidence="1">Uncharacterized protein</fullName>
    </submittedName>
</protein>
<dbReference type="RefSeq" id="WP_181473044.1">
    <property type="nucleotide sequence ID" value="NZ_JACEFG010000003.1"/>
</dbReference>
<comment type="caution">
    <text evidence="1">The sequence shown here is derived from an EMBL/GenBank/DDBJ whole genome shotgun (WGS) entry which is preliminary data.</text>
</comment>
<accession>A0A838CVA2</accession>
<evidence type="ECO:0000313" key="1">
    <source>
        <dbReference type="EMBL" id="MBA2175997.1"/>
    </source>
</evidence>
<sequence>MKLEVQPEEIPRVKFFRVSWKEKAAVVKRKSGMNIRLVVFKSPEAYDALQKFCEEHSVEVVKTRDYLIMEKWEKRDSSRVL</sequence>
<gene>
    <name evidence="1" type="ORF">H0266_13960</name>
</gene>
<name>A0A838CVA2_9BACI</name>
<reference evidence="1 2" key="1">
    <citation type="journal article" date="2004" name="Extremophiles">
        <title>Halobacillus locisalis sp. nov., a halophilic bacterium isolated from a marine solar saltern of the Yellow Sea in Korea.</title>
        <authorList>
            <person name="Yoon J.H."/>
            <person name="Kang K.H."/>
            <person name="Oh T.K."/>
            <person name="Park Y.H."/>
        </authorList>
    </citation>
    <scope>NUCLEOTIDE SEQUENCE [LARGE SCALE GENOMIC DNA]</scope>
    <source>
        <strain evidence="1 2">KCTC 3788</strain>
    </source>
</reference>
<dbReference type="AlphaFoldDB" id="A0A838CVA2"/>
<proteinExistence type="predicted"/>
<dbReference type="EMBL" id="JACEFG010000003">
    <property type="protein sequence ID" value="MBA2175997.1"/>
    <property type="molecule type" value="Genomic_DNA"/>
</dbReference>
<dbReference type="Proteomes" id="UP000571017">
    <property type="component" value="Unassembled WGS sequence"/>
</dbReference>